<evidence type="ECO:0000256" key="5">
    <source>
        <dbReference type="SAM" id="MobiDB-lite"/>
    </source>
</evidence>
<feature type="domain" description="Protein kinase" evidence="7">
    <location>
        <begin position="243"/>
        <end position="543"/>
    </location>
</feature>
<evidence type="ECO:0000256" key="3">
    <source>
        <dbReference type="ARBA" id="ARBA00022840"/>
    </source>
</evidence>
<keyword evidence="9" id="KW-1185">Reference proteome</keyword>
<evidence type="ECO:0000256" key="4">
    <source>
        <dbReference type="PROSITE-ProRule" id="PRU10141"/>
    </source>
</evidence>
<feature type="region of interest" description="Disordered" evidence="5">
    <location>
        <begin position="197"/>
        <end position="233"/>
    </location>
</feature>
<evidence type="ECO:0000256" key="2">
    <source>
        <dbReference type="ARBA" id="ARBA00022741"/>
    </source>
</evidence>
<sequence length="543" mass="59248">MDFSPTSRRARRVPAKPDIYSTVVVHGDEDEQQRKSTNPKAGDEEDLYATMVRKKDDQFDDDYDDDDDDDSSLPPLLKRLPKDFGVIDGDDDDSGTISATMIVKTDRSNRNRSPWKPRSANQVSPRRRRFEDEDDEEDDDERSDFSTFVMRSTVRDWDGGDSGTVVKRTSGSGSGGGGGGGSTLSMAVASMQAVGEGFGNQRKGSSGKSSWQNEGSRHGQQPSQVSSSSIPECVIKEDPTTKYELLNELGKGSYGSVYKARDIRTSELVAIKVISLCEGEEGYEEIRGEIEMLQQCSHPNVVRYLGSYQGEEYLWVGTTAFTFIAVMEYCGGGSVADLMNVTDEPLEESQIAFICREALKGLSYLHSIFKVHRDIKGGNILLTEQGEVKLGDFGVAAQLTRTMSKRNTLSSTVINRGDRGSVLCGLRFDFDPLACMWFGEKSNRNRPQCGLRHRHGDTTTTAVPDLLSLSSSHLVSLFLHFVSLFLMATATAAGLSLTTTKATAAGLSLSTTEATAAGLSLSPPPKPASHCRSHSNLFSLSVI</sequence>
<evidence type="ECO:0000256" key="1">
    <source>
        <dbReference type="ARBA" id="ARBA00012513"/>
    </source>
</evidence>
<dbReference type="GO" id="GO:0004674">
    <property type="term" value="F:protein serine/threonine kinase activity"/>
    <property type="evidence" value="ECO:0007669"/>
    <property type="project" value="UniProtKB-EC"/>
</dbReference>
<feature type="region of interest" description="Disordered" evidence="5">
    <location>
        <begin position="1"/>
        <end position="184"/>
    </location>
</feature>
<organism evidence="8 9">
    <name type="scientific">Camellia sinensis var. sinensis</name>
    <name type="common">China tea</name>
    <dbReference type="NCBI Taxonomy" id="542762"/>
    <lineage>
        <taxon>Eukaryota</taxon>
        <taxon>Viridiplantae</taxon>
        <taxon>Streptophyta</taxon>
        <taxon>Embryophyta</taxon>
        <taxon>Tracheophyta</taxon>
        <taxon>Spermatophyta</taxon>
        <taxon>Magnoliopsida</taxon>
        <taxon>eudicotyledons</taxon>
        <taxon>Gunneridae</taxon>
        <taxon>Pentapetalae</taxon>
        <taxon>asterids</taxon>
        <taxon>Ericales</taxon>
        <taxon>Theaceae</taxon>
        <taxon>Camellia</taxon>
    </lineage>
</organism>
<feature type="transmembrane region" description="Helical" evidence="6">
    <location>
        <begin position="477"/>
        <end position="497"/>
    </location>
</feature>
<dbReference type="STRING" id="542762.A0A4S4ECE0"/>
<dbReference type="EMBL" id="SDRB02005942">
    <property type="protein sequence ID" value="THG13295.1"/>
    <property type="molecule type" value="Genomic_DNA"/>
</dbReference>
<proteinExistence type="predicted"/>
<feature type="compositionally biased region" description="Polar residues" evidence="5">
    <location>
        <begin position="202"/>
        <end position="214"/>
    </location>
</feature>
<dbReference type="AlphaFoldDB" id="A0A4S4ECE0"/>
<feature type="compositionally biased region" description="Low complexity" evidence="5">
    <location>
        <begin position="73"/>
        <end position="87"/>
    </location>
</feature>
<dbReference type="Gene3D" id="1.10.510.10">
    <property type="entry name" value="Transferase(Phosphotransferase) domain 1"/>
    <property type="match status" value="1"/>
</dbReference>
<dbReference type="InterPro" id="IPR017441">
    <property type="entry name" value="Protein_kinase_ATP_BS"/>
</dbReference>
<gene>
    <name evidence="8" type="ORF">TEA_029131</name>
</gene>
<keyword evidence="3 4" id="KW-0067">ATP-binding</keyword>
<feature type="compositionally biased region" description="Gly residues" evidence="5">
    <location>
        <begin position="172"/>
        <end position="182"/>
    </location>
</feature>
<dbReference type="EC" id="2.7.11.1" evidence="1"/>
<dbReference type="Pfam" id="PF00069">
    <property type="entry name" value="Pkinase"/>
    <property type="match status" value="1"/>
</dbReference>
<evidence type="ECO:0000313" key="8">
    <source>
        <dbReference type="EMBL" id="THG13295.1"/>
    </source>
</evidence>
<dbReference type="PANTHER" id="PTHR48012:SF18">
    <property type="entry name" value="HAPPYHOUR, ISOFORM A"/>
    <property type="match status" value="1"/>
</dbReference>
<evidence type="ECO:0000259" key="7">
    <source>
        <dbReference type="PROSITE" id="PS50011"/>
    </source>
</evidence>
<evidence type="ECO:0000313" key="9">
    <source>
        <dbReference type="Proteomes" id="UP000306102"/>
    </source>
</evidence>
<feature type="compositionally biased region" description="Acidic residues" evidence="5">
    <location>
        <begin position="132"/>
        <end position="142"/>
    </location>
</feature>
<feature type="binding site" evidence="4">
    <location>
        <position position="272"/>
    </location>
    <ligand>
        <name>ATP</name>
        <dbReference type="ChEBI" id="CHEBI:30616"/>
    </ligand>
</feature>
<dbReference type="Proteomes" id="UP000306102">
    <property type="component" value="Unassembled WGS sequence"/>
</dbReference>
<protein>
    <recommendedName>
        <fullName evidence="1">non-specific serine/threonine protein kinase</fullName>
        <ecNumber evidence="1">2.7.11.1</ecNumber>
    </recommendedName>
</protein>
<dbReference type="GO" id="GO:0035556">
    <property type="term" value="P:intracellular signal transduction"/>
    <property type="evidence" value="ECO:0007669"/>
    <property type="project" value="TreeGrafter"/>
</dbReference>
<keyword evidence="6" id="KW-1133">Transmembrane helix</keyword>
<dbReference type="GO" id="GO:0005524">
    <property type="term" value="F:ATP binding"/>
    <property type="evidence" value="ECO:0007669"/>
    <property type="project" value="UniProtKB-UniRule"/>
</dbReference>
<dbReference type="PROSITE" id="PS50011">
    <property type="entry name" value="PROTEIN_KINASE_DOM"/>
    <property type="match status" value="1"/>
</dbReference>
<dbReference type="InterPro" id="IPR050629">
    <property type="entry name" value="STE20/SPS1-PAK"/>
</dbReference>
<keyword evidence="2 4" id="KW-0547">Nucleotide-binding</keyword>
<dbReference type="SUPFAM" id="SSF56112">
    <property type="entry name" value="Protein kinase-like (PK-like)"/>
    <property type="match status" value="1"/>
</dbReference>
<feature type="compositionally biased region" description="Acidic residues" evidence="5">
    <location>
        <begin position="58"/>
        <end position="71"/>
    </location>
</feature>
<dbReference type="InterPro" id="IPR000719">
    <property type="entry name" value="Prot_kinase_dom"/>
</dbReference>
<keyword evidence="6" id="KW-0472">Membrane</keyword>
<evidence type="ECO:0000256" key="6">
    <source>
        <dbReference type="SAM" id="Phobius"/>
    </source>
</evidence>
<accession>A0A4S4ECE0</accession>
<dbReference type="SMART" id="SM00220">
    <property type="entry name" value="S_TKc"/>
    <property type="match status" value="1"/>
</dbReference>
<name>A0A4S4ECE0_CAMSN</name>
<dbReference type="PROSITE" id="PS00107">
    <property type="entry name" value="PROTEIN_KINASE_ATP"/>
    <property type="match status" value="1"/>
</dbReference>
<dbReference type="PANTHER" id="PTHR48012">
    <property type="entry name" value="STERILE20-LIKE KINASE, ISOFORM B-RELATED"/>
    <property type="match status" value="1"/>
</dbReference>
<reference evidence="8 9" key="1">
    <citation type="journal article" date="2018" name="Proc. Natl. Acad. Sci. U.S.A.">
        <title>Draft genome sequence of Camellia sinensis var. sinensis provides insights into the evolution of the tea genome and tea quality.</title>
        <authorList>
            <person name="Wei C."/>
            <person name="Yang H."/>
            <person name="Wang S."/>
            <person name="Zhao J."/>
            <person name="Liu C."/>
            <person name="Gao L."/>
            <person name="Xia E."/>
            <person name="Lu Y."/>
            <person name="Tai Y."/>
            <person name="She G."/>
            <person name="Sun J."/>
            <person name="Cao H."/>
            <person name="Tong W."/>
            <person name="Gao Q."/>
            <person name="Li Y."/>
            <person name="Deng W."/>
            <person name="Jiang X."/>
            <person name="Wang W."/>
            <person name="Chen Q."/>
            <person name="Zhang S."/>
            <person name="Li H."/>
            <person name="Wu J."/>
            <person name="Wang P."/>
            <person name="Li P."/>
            <person name="Shi C."/>
            <person name="Zheng F."/>
            <person name="Jian J."/>
            <person name="Huang B."/>
            <person name="Shan D."/>
            <person name="Shi M."/>
            <person name="Fang C."/>
            <person name="Yue Y."/>
            <person name="Li F."/>
            <person name="Li D."/>
            <person name="Wei S."/>
            <person name="Han B."/>
            <person name="Jiang C."/>
            <person name="Yin Y."/>
            <person name="Xia T."/>
            <person name="Zhang Z."/>
            <person name="Bennetzen J.L."/>
            <person name="Zhao S."/>
            <person name="Wan X."/>
        </authorList>
    </citation>
    <scope>NUCLEOTIDE SEQUENCE [LARGE SCALE GENOMIC DNA]</scope>
    <source>
        <strain evidence="9">cv. Shuchazao</strain>
        <tissue evidence="8">Leaf</tissue>
    </source>
</reference>
<keyword evidence="6" id="KW-0812">Transmembrane</keyword>
<dbReference type="GO" id="GO:0005737">
    <property type="term" value="C:cytoplasm"/>
    <property type="evidence" value="ECO:0007669"/>
    <property type="project" value="TreeGrafter"/>
</dbReference>
<feature type="compositionally biased region" description="Low complexity" evidence="5">
    <location>
        <begin position="220"/>
        <end position="229"/>
    </location>
</feature>
<dbReference type="InterPro" id="IPR011009">
    <property type="entry name" value="Kinase-like_dom_sf"/>
</dbReference>
<comment type="caution">
    <text evidence="8">The sequence shown here is derived from an EMBL/GenBank/DDBJ whole genome shotgun (WGS) entry which is preliminary data.</text>
</comment>